<comment type="caution">
    <text evidence="2">The sequence shown here is derived from an EMBL/GenBank/DDBJ whole genome shotgun (WGS) entry which is preliminary data.</text>
</comment>
<dbReference type="SUPFAM" id="SSF109854">
    <property type="entry name" value="DinB/YfiT-like putative metalloenzymes"/>
    <property type="match status" value="1"/>
</dbReference>
<dbReference type="Proteomes" id="UP000293347">
    <property type="component" value="Unassembled WGS sequence"/>
</dbReference>
<dbReference type="AlphaFoldDB" id="A0A4V2MLR0"/>
<sequence>MDHSELMVKIALAGWNTQISRAAQTFDTFSDADFQQQVSRGKNRIIYLYGHLASYHDALKETLGIGKRHRPELHAPFLQNPDDLQAVMPSVAELREFWNSIHLELEQLFASLSTEDWFKRHNAMSDVDFEKDPSRNRLSVLLNRTNHVAYHLGQVKLVKPEVLS</sequence>
<evidence type="ECO:0000259" key="1">
    <source>
        <dbReference type="Pfam" id="PF12867"/>
    </source>
</evidence>
<evidence type="ECO:0000313" key="2">
    <source>
        <dbReference type="EMBL" id="TCD02937.1"/>
    </source>
</evidence>
<dbReference type="Pfam" id="PF12867">
    <property type="entry name" value="DinB_2"/>
    <property type="match status" value="1"/>
</dbReference>
<keyword evidence="3" id="KW-1185">Reference proteome</keyword>
<feature type="domain" description="DinB-like" evidence="1">
    <location>
        <begin position="19"/>
        <end position="155"/>
    </location>
</feature>
<dbReference type="Gene3D" id="1.20.120.450">
    <property type="entry name" value="dinb family like domain"/>
    <property type="match status" value="1"/>
</dbReference>
<gene>
    <name evidence="2" type="ORF">EZ437_02840</name>
</gene>
<protein>
    <submittedName>
        <fullName evidence="2">DinB family protein</fullName>
    </submittedName>
</protein>
<dbReference type="RefSeq" id="WP_131593052.1">
    <property type="nucleotide sequence ID" value="NZ_SJSL01000001.1"/>
</dbReference>
<evidence type="ECO:0000313" key="3">
    <source>
        <dbReference type="Proteomes" id="UP000293347"/>
    </source>
</evidence>
<accession>A0A4V2MLR0</accession>
<proteinExistence type="predicted"/>
<name>A0A4V2MLR0_9SPHI</name>
<dbReference type="EMBL" id="SJSL01000001">
    <property type="protein sequence ID" value="TCD02937.1"/>
    <property type="molecule type" value="Genomic_DNA"/>
</dbReference>
<dbReference type="InterPro" id="IPR024775">
    <property type="entry name" value="DinB-like"/>
</dbReference>
<organism evidence="2 3">
    <name type="scientific">Pedobacter psychroterrae</name>
    <dbReference type="NCBI Taxonomy" id="2530453"/>
    <lineage>
        <taxon>Bacteria</taxon>
        <taxon>Pseudomonadati</taxon>
        <taxon>Bacteroidota</taxon>
        <taxon>Sphingobacteriia</taxon>
        <taxon>Sphingobacteriales</taxon>
        <taxon>Sphingobacteriaceae</taxon>
        <taxon>Pedobacter</taxon>
    </lineage>
</organism>
<dbReference type="OrthoDB" id="948294at2"/>
<dbReference type="InterPro" id="IPR034660">
    <property type="entry name" value="DinB/YfiT-like"/>
</dbReference>
<reference evidence="2 3" key="1">
    <citation type="submission" date="2019-02" db="EMBL/GenBank/DDBJ databases">
        <title>Pedobacter sp. RP-1-14 sp. nov., isolated from Arctic soil.</title>
        <authorList>
            <person name="Dahal R.H."/>
        </authorList>
    </citation>
    <scope>NUCLEOTIDE SEQUENCE [LARGE SCALE GENOMIC DNA]</scope>
    <source>
        <strain evidence="2 3">RP-1-14</strain>
    </source>
</reference>